<evidence type="ECO:0000256" key="2">
    <source>
        <dbReference type="ARBA" id="ARBA00013064"/>
    </source>
</evidence>
<comment type="catalytic activity">
    <reaction evidence="4">
        <text>O-phospho-L-tyrosyl-[protein] + H2O = L-tyrosyl-[protein] + phosphate</text>
        <dbReference type="Rhea" id="RHEA:10684"/>
        <dbReference type="Rhea" id="RHEA-COMP:10136"/>
        <dbReference type="Rhea" id="RHEA-COMP:20101"/>
        <dbReference type="ChEBI" id="CHEBI:15377"/>
        <dbReference type="ChEBI" id="CHEBI:43474"/>
        <dbReference type="ChEBI" id="CHEBI:46858"/>
        <dbReference type="ChEBI" id="CHEBI:61978"/>
        <dbReference type="EC" id="3.1.3.48"/>
    </reaction>
</comment>
<sequence length="246" mass="28378">MGLFNKKININELYPVNYVDIHSHLLPGIDDGAKDIEDSIALIEKLYAFGIKQFRTTPHVLGDVWENSSATIKEKEALLQAELKERGYHDIQISASAEYMMDNNFSKLLTNDDILTLKGKYVLVEMSFFNAPFNLDDILFQIQIKGYTPVLAHPERYAFYHKDFSEYQKLIDAGCLFQLNILSLTPQYGKEITKTAQRLLKEGMYTFVGSDTHHKRHVKLMETLANQKTKKLLTPLFENNIKEFSF</sequence>
<proteinExistence type="inferred from homology"/>
<dbReference type="Proteomes" id="UP000745859">
    <property type="component" value="Unassembled WGS sequence"/>
</dbReference>
<keyword evidence="6" id="KW-1185">Reference proteome</keyword>
<dbReference type="RefSeq" id="WP_208412339.1">
    <property type="nucleotide sequence ID" value="NZ_JAASQL010000003.1"/>
</dbReference>
<evidence type="ECO:0000256" key="3">
    <source>
        <dbReference type="ARBA" id="ARBA00022801"/>
    </source>
</evidence>
<dbReference type="EMBL" id="JAASQL010000003">
    <property type="protein sequence ID" value="NIJ45724.1"/>
    <property type="molecule type" value="Genomic_DNA"/>
</dbReference>
<dbReference type="SUPFAM" id="SSF89550">
    <property type="entry name" value="PHP domain-like"/>
    <property type="match status" value="1"/>
</dbReference>
<protein>
    <recommendedName>
        <fullName evidence="2">protein-tyrosine-phosphatase</fullName>
        <ecNumber evidence="2">3.1.3.48</ecNumber>
    </recommendedName>
</protein>
<dbReference type="InterPro" id="IPR016667">
    <property type="entry name" value="Caps_polysacc_synth_CpsB/CapC"/>
</dbReference>
<evidence type="ECO:0000313" key="5">
    <source>
        <dbReference type="EMBL" id="NIJ45724.1"/>
    </source>
</evidence>
<keyword evidence="3" id="KW-0378">Hydrolase</keyword>
<reference evidence="5 6" key="1">
    <citation type="submission" date="2020-03" db="EMBL/GenBank/DDBJ databases">
        <title>Genomic Encyclopedia of Type Strains, Phase IV (KMG-IV): sequencing the most valuable type-strain genomes for metagenomic binning, comparative biology and taxonomic classification.</title>
        <authorList>
            <person name="Goeker M."/>
        </authorList>
    </citation>
    <scope>NUCLEOTIDE SEQUENCE [LARGE SCALE GENOMIC DNA]</scope>
    <source>
        <strain evidence="5 6">DSM 101599</strain>
    </source>
</reference>
<evidence type="ECO:0000313" key="6">
    <source>
        <dbReference type="Proteomes" id="UP000745859"/>
    </source>
</evidence>
<evidence type="ECO:0000256" key="1">
    <source>
        <dbReference type="ARBA" id="ARBA00005750"/>
    </source>
</evidence>
<accession>A0ABX0UA76</accession>
<gene>
    <name evidence="5" type="ORF">FHR24_002195</name>
</gene>
<name>A0ABX0UA76_9FLAO</name>
<organism evidence="5 6">
    <name type="scientific">Wenyingzhuangia heitensis</name>
    <dbReference type="NCBI Taxonomy" id="1487859"/>
    <lineage>
        <taxon>Bacteria</taxon>
        <taxon>Pseudomonadati</taxon>
        <taxon>Bacteroidota</taxon>
        <taxon>Flavobacteriia</taxon>
        <taxon>Flavobacteriales</taxon>
        <taxon>Flavobacteriaceae</taxon>
        <taxon>Wenyingzhuangia</taxon>
    </lineage>
</organism>
<comment type="similarity">
    <text evidence="1">Belongs to the metallo-dependent hydrolases superfamily. CpsB/CapC family.</text>
</comment>
<comment type="caution">
    <text evidence="5">The sequence shown here is derived from an EMBL/GenBank/DDBJ whole genome shotgun (WGS) entry which is preliminary data.</text>
</comment>
<dbReference type="InterPro" id="IPR016195">
    <property type="entry name" value="Pol/histidinol_Pase-like"/>
</dbReference>
<dbReference type="Gene3D" id="3.20.20.140">
    <property type="entry name" value="Metal-dependent hydrolases"/>
    <property type="match status" value="1"/>
</dbReference>
<dbReference type="PANTHER" id="PTHR39181:SF1">
    <property type="entry name" value="TYROSINE-PROTEIN PHOSPHATASE YWQE"/>
    <property type="match status" value="1"/>
</dbReference>
<dbReference type="Pfam" id="PF19567">
    <property type="entry name" value="CpsB_CapC"/>
    <property type="match status" value="1"/>
</dbReference>
<dbReference type="EC" id="3.1.3.48" evidence="2"/>
<dbReference type="PIRSF" id="PIRSF016557">
    <property type="entry name" value="Caps_synth_CpsB"/>
    <property type="match status" value="1"/>
</dbReference>
<dbReference type="PANTHER" id="PTHR39181">
    <property type="entry name" value="TYROSINE-PROTEIN PHOSPHATASE YWQE"/>
    <property type="match status" value="1"/>
</dbReference>
<evidence type="ECO:0000256" key="4">
    <source>
        <dbReference type="ARBA" id="ARBA00051722"/>
    </source>
</evidence>